<keyword evidence="2" id="KW-1185">Reference proteome</keyword>
<protein>
    <submittedName>
        <fullName evidence="1">Uncharacterized protein</fullName>
    </submittedName>
</protein>
<accession>A0A2U2B3F6</accession>
<gene>
    <name evidence="1" type="ORF">DDZ16_19820</name>
</gene>
<organism evidence="1 2">
    <name type="scientific">Marinilabilia rubra</name>
    <dbReference type="NCBI Taxonomy" id="2162893"/>
    <lineage>
        <taxon>Bacteria</taxon>
        <taxon>Pseudomonadati</taxon>
        <taxon>Bacteroidota</taxon>
        <taxon>Bacteroidia</taxon>
        <taxon>Marinilabiliales</taxon>
        <taxon>Marinilabiliaceae</taxon>
        <taxon>Marinilabilia</taxon>
    </lineage>
</organism>
<dbReference type="InterPro" id="IPR011990">
    <property type="entry name" value="TPR-like_helical_dom_sf"/>
</dbReference>
<name>A0A2U2B3F6_9BACT</name>
<sequence length="190" mass="22727">MLKAFILYAKDGNTGRMKNLLIKEWKKDTTRLDILQEVAKVWYFQEEYDSAFYYYEKFVNAREKFGLDIYPQEDVKISIVYRKKGLEAQAAKFFNDYTEYCKKDQSIYKSASMAVKYAYEGENGEAIEQLKIFATQDNYQYWILLFMELDPLIKPLKSHPEFDGIIQKIKDRFWEKHNILEKLLENKGLL</sequence>
<proteinExistence type="predicted"/>
<evidence type="ECO:0000313" key="1">
    <source>
        <dbReference type="EMBL" id="PWD97590.1"/>
    </source>
</evidence>
<dbReference type="Gene3D" id="1.25.40.10">
    <property type="entry name" value="Tetratricopeptide repeat domain"/>
    <property type="match status" value="1"/>
</dbReference>
<reference evidence="1 2" key="1">
    <citation type="submission" date="2018-05" db="EMBL/GenBank/DDBJ databases">
        <title>Marinilabilia rubrum sp. nov., isolated from saltern sediment.</title>
        <authorList>
            <person name="Zhang R."/>
        </authorList>
    </citation>
    <scope>NUCLEOTIDE SEQUENCE [LARGE SCALE GENOMIC DNA]</scope>
    <source>
        <strain evidence="1 2">WTE16</strain>
    </source>
</reference>
<dbReference type="Proteomes" id="UP000244956">
    <property type="component" value="Unassembled WGS sequence"/>
</dbReference>
<dbReference type="SUPFAM" id="SSF48452">
    <property type="entry name" value="TPR-like"/>
    <property type="match status" value="1"/>
</dbReference>
<evidence type="ECO:0000313" key="2">
    <source>
        <dbReference type="Proteomes" id="UP000244956"/>
    </source>
</evidence>
<dbReference type="AlphaFoldDB" id="A0A2U2B3F6"/>
<dbReference type="EMBL" id="QEWP01000031">
    <property type="protein sequence ID" value="PWD97590.1"/>
    <property type="molecule type" value="Genomic_DNA"/>
</dbReference>
<comment type="caution">
    <text evidence="1">The sequence shown here is derived from an EMBL/GenBank/DDBJ whole genome shotgun (WGS) entry which is preliminary data.</text>
</comment>